<dbReference type="HAMAP" id="MF_03030">
    <property type="entry name" value="MGME1"/>
    <property type="match status" value="1"/>
</dbReference>
<comment type="similarity">
    <text evidence="7">Belongs to the MGME1 family.</text>
</comment>
<evidence type="ECO:0000256" key="6">
    <source>
        <dbReference type="ARBA" id="ARBA00023204"/>
    </source>
</evidence>
<keyword evidence="9" id="KW-1185">Reference proteome</keyword>
<name>A0A662YY59_ACIRT</name>
<reference evidence="8 9" key="1">
    <citation type="submission" date="2019-01" db="EMBL/GenBank/DDBJ databases">
        <title>Draft Genome and Complete Hox-Cluster Characterization of the Sterlet Sturgeon (Acipenser ruthenus).</title>
        <authorList>
            <person name="Wei Q."/>
        </authorList>
    </citation>
    <scope>NUCLEOTIDE SEQUENCE [LARGE SCALE GENOMIC DNA]</scope>
    <source>
        <strain evidence="8">WHYD16114868_AA</strain>
        <tissue evidence="8">Blood</tissue>
    </source>
</reference>
<organism evidence="8 9">
    <name type="scientific">Acipenser ruthenus</name>
    <name type="common">Sterlet sturgeon</name>
    <dbReference type="NCBI Taxonomy" id="7906"/>
    <lineage>
        <taxon>Eukaryota</taxon>
        <taxon>Metazoa</taxon>
        <taxon>Chordata</taxon>
        <taxon>Craniata</taxon>
        <taxon>Vertebrata</taxon>
        <taxon>Euteleostomi</taxon>
        <taxon>Actinopterygii</taxon>
        <taxon>Chondrostei</taxon>
        <taxon>Acipenseriformes</taxon>
        <taxon>Acipenseridae</taxon>
        <taxon>Acipenser</taxon>
    </lineage>
</organism>
<evidence type="ECO:0000256" key="7">
    <source>
        <dbReference type="HAMAP-Rule" id="MF_03030"/>
    </source>
</evidence>
<dbReference type="GO" id="GO:0043504">
    <property type="term" value="P:mitochondrial DNA repair"/>
    <property type="evidence" value="ECO:0007669"/>
    <property type="project" value="UniProtKB-UniRule"/>
</dbReference>
<feature type="active site" evidence="7">
    <location>
        <position position="265"/>
    </location>
</feature>
<comment type="subcellular location">
    <subcellularLocation>
        <location evidence="7">Mitochondrion</location>
    </subcellularLocation>
</comment>
<dbReference type="FunFam" id="3.90.320.10:FF:000005">
    <property type="entry name" value="Mitochondrial genome maintenance exonuclease 1"/>
    <property type="match status" value="1"/>
</dbReference>
<feature type="active site" evidence="7">
    <location>
        <position position="250"/>
    </location>
</feature>
<keyword evidence="2" id="KW-0227">DNA damage</keyword>
<keyword evidence="6" id="KW-0234">DNA repair</keyword>
<evidence type="ECO:0000256" key="1">
    <source>
        <dbReference type="ARBA" id="ARBA00022722"/>
    </source>
</evidence>
<comment type="caution">
    <text evidence="8">The sequence shown here is derived from an EMBL/GenBank/DDBJ whole genome shotgun (WGS) entry which is preliminary data.</text>
</comment>
<evidence type="ECO:0000256" key="4">
    <source>
        <dbReference type="ARBA" id="ARBA00022839"/>
    </source>
</evidence>
<dbReference type="EMBL" id="SCEB01000170">
    <property type="protein sequence ID" value="RXN00519.1"/>
    <property type="molecule type" value="Genomic_DNA"/>
</dbReference>
<evidence type="ECO:0000256" key="5">
    <source>
        <dbReference type="ARBA" id="ARBA00023128"/>
    </source>
</evidence>
<dbReference type="OrthoDB" id="5777131at2759"/>
<gene>
    <name evidence="7" type="primary">MGME1</name>
    <name evidence="8" type="ORF">EOD39_9334</name>
</gene>
<dbReference type="RefSeq" id="XP_033859994.1">
    <property type="nucleotide sequence ID" value="XM_034004103.2"/>
</dbReference>
<evidence type="ECO:0000313" key="9">
    <source>
        <dbReference type="Proteomes" id="UP000289886"/>
    </source>
</evidence>
<dbReference type="GO" id="GO:0005739">
    <property type="term" value="C:mitochondrion"/>
    <property type="evidence" value="ECO:0007669"/>
    <property type="project" value="UniProtKB-SubCell"/>
</dbReference>
<dbReference type="GeneID" id="117402711"/>
<dbReference type="GO" id="GO:0008297">
    <property type="term" value="F:single-stranded DNA exodeoxyribonuclease activity"/>
    <property type="evidence" value="ECO:0007669"/>
    <property type="project" value="UniProtKB-UniRule"/>
</dbReference>
<dbReference type="PANTHER" id="PTHR31340:SF3">
    <property type="entry name" value="MITOCHONDRIAL GENOME MAINTENANCE EXONUCLEASE 1"/>
    <property type="match status" value="1"/>
</dbReference>
<accession>A0A662YY59</accession>
<sequence length="351" mass="39299">MTFFQQLVTHTVQYGGPRRLITGLLQQDRSVPVVCLSTSCFWNTRNKNLYGCVDQEKYSSLVRSVVSSKVSSQTPTSLAEEDRKLYGPVIRSKPVAEGSVPRAPKNAAPLLNPGKVLDQTQEAALKAPLRFALQRGQGRSYIPSVTRILQQTMPLEQAFYLERWRKKMIAELGEEGFSQYTANLFKQGNVFHVALEAILKSAEVAEQEEGGVDVCGYIQSVQHVLADVGGVRAIESAVKHQSLSYVGLVDCVAEYRGKLCIIDWKTSEKPKPLLRNTFDNPLQVAAYIGAMNSDDNYGFLVENGLIVVAYKDGSPAHPHFMDPDLCLEYWNKWLFRLEEYMDRKGRKDNAG</sequence>
<feature type="active site" evidence="7">
    <location>
        <position position="263"/>
    </location>
</feature>
<dbReference type="AlphaFoldDB" id="A0A662YY59"/>
<evidence type="ECO:0000256" key="2">
    <source>
        <dbReference type="ARBA" id="ARBA00022763"/>
    </source>
</evidence>
<keyword evidence="5 7" id="KW-0496">Mitochondrion</keyword>
<dbReference type="PANTHER" id="PTHR31340">
    <property type="entry name" value="MITOCHONDRIAL GENOME MAINTENANCE EXONUCLEASE 1"/>
    <property type="match status" value="1"/>
</dbReference>
<dbReference type="GO" id="GO:0006264">
    <property type="term" value="P:mitochondrial DNA replication"/>
    <property type="evidence" value="ECO:0007669"/>
    <property type="project" value="TreeGrafter"/>
</dbReference>
<keyword evidence="1 7" id="KW-0540">Nuclease</keyword>
<evidence type="ECO:0000313" key="8">
    <source>
        <dbReference type="EMBL" id="RXN00519.1"/>
    </source>
</evidence>
<keyword evidence="4 7" id="KW-0269">Exonuclease</keyword>
<dbReference type="Gene3D" id="3.90.320.10">
    <property type="match status" value="1"/>
</dbReference>
<evidence type="ECO:0000256" key="3">
    <source>
        <dbReference type="ARBA" id="ARBA00022801"/>
    </source>
</evidence>
<protein>
    <recommendedName>
        <fullName evidence="7">Mitochondrial genome maintenance exonuclease 1</fullName>
        <ecNumber evidence="7">3.1.-.-</ecNumber>
    </recommendedName>
</protein>
<dbReference type="EC" id="3.1.-.-" evidence="7"/>
<dbReference type="RefSeq" id="XP_058879848.1">
    <property type="nucleotide sequence ID" value="XM_059023865.1"/>
</dbReference>
<dbReference type="Proteomes" id="UP000289886">
    <property type="component" value="Unassembled WGS sequence"/>
</dbReference>
<proteinExistence type="inferred from homology"/>
<keyword evidence="3 7" id="KW-0378">Hydrolase</keyword>
<comment type="function">
    <text evidence="7">Metal-dependent single-stranded DNA (ssDNA) exonuclease involved in mitochondrial genome maintenance. Has preference for 5'-3' exonuclease activity. Necessary for maintenance of proper 7S DNA levels. Probably involved in mitochondrial DNA (mtDNA) repair.</text>
</comment>
<dbReference type="InterPro" id="IPR011604">
    <property type="entry name" value="PDDEXK-like_dom_sf"/>
</dbReference>